<accession>W4KH29</accession>
<sequence length="251" mass="27412">MDSPAKPDNQPDAPRPGQTIRGTLLSHLTNVVQGSTPFISIFLLIHLSAPVLANVGGSSLSSQVMLLGREYYQTAFGEAYLVLLPLTLHPLTATLKRILSPHSPRPPSSLLTITGYTTLLFLPIHFLTHRLAPASPLPPIGSIGPAELDYEFVKAGLSAWPLRSWVLYSGLALGVAFHMGEGTHLMWNTWEPHATEKWRSFGKTTRRVIAAACAFPVISGLFALSQEPLLLFASTLERIHASFTQSIIFRI</sequence>
<organism evidence="1 2">
    <name type="scientific">Heterobasidion irregulare (strain TC 32-1)</name>
    <dbReference type="NCBI Taxonomy" id="747525"/>
    <lineage>
        <taxon>Eukaryota</taxon>
        <taxon>Fungi</taxon>
        <taxon>Dikarya</taxon>
        <taxon>Basidiomycota</taxon>
        <taxon>Agaricomycotina</taxon>
        <taxon>Agaricomycetes</taxon>
        <taxon>Russulales</taxon>
        <taxon>Bondarzewiaceae</taxon>
        <taxon>Heterobasidion</taxon>
        <taxon>Heterobasidion annosum species complex</taxon>
    </lineage>
</organism>
<dbReference type="Proteomes" id="UP000030671">
    <property type="component" value="Unassembled WGS sequence"/>
</dbReference>
<dbReference type="GO" id="GO:0055088">
    <property type="term" value="P:lipid homeostasis"/>
    <property type="evidence" value="ECO:0007669"/>
    <property type="project" value="InterPro"/>
</dbReference>
<dbReference type="eggNOG" id="ENOG502SBVX">
    <property type="taxonomic scope" value="Eukaryota"/>
</dbReference>
<dbReference type="InterPro" id="IPR039960">
    <property type="entry name" value="MCP1"/>
</dbReference>
<dbReference type="SUPFAM" id="SSF81343">
    <property type="entry name" value="Fumarate reductase respiratory complex transmembrane subunits"/>
    <property type="match status" value="1"/>
</dbReference>
<dbReference type="InterPro" id="IPR034804">
    <property type="entry name" value="SQR/QFR_C/D"/>
</dbReference>
<name>W4KH29_HETIT</name>
<dbReference type="InParanoid" id="W4KH29"/>
<dbReference type="GeneID" id="20669630"/>
<dbReference type="PANTHER" id="PTHR38409:SF1">
    <property type="entry name" value="MITOCHONDRIAL ADAPTER PROTEIN MCP1"/>
    <property type="match status" value="1"/>
</dbReference>
<dbReference type="PANTHER" id="PTHR38409">
    <property type="entry name" value="MDM10-COMPLEMENTING PROTEIN 1"/>
    <property type="match status" value="1"/>
</dbReference>
<protein>
    <recommendedName>
        <fullName evidence="3">Mitochondrial adapter protein MCP1 transmembrane domain-containing protein</fullName>
    </recommendedName>
</protein>
<evidence type="ECO:0008006" key="3">
    <source>
        <dbReference type="Google" id="ProtNLM"/>
    </source>
</evidence>
<dbReference type="OrthoDB" id="10259513at2759"/>
<dbReference type="HOGENOM" id="CLU_086446_0_0_1"/>
<dbReference type="KEGG" id="hir:HETIRDRAFT_308980"/>
<reference evidence="1 2" key="1">
    <citation type="journal article" date="2012" name="New Phytol.">
        <title>Insight into trade-off between wood decay and parasitism from the genome of a fungal forest pathogen.</title>
        <authorList>
            <person name="Olson A."/>
            <person name="Aerts A."/>
            <person name="Asiegbu F."/>
            <person name="Belbahri L."/>
            <person name="Bouzid O."/>
            <person name="Broberg A."/>
            <person name="Canback B."/>
            <person name="Coutinho P.M."/>
            <person name="Cullen D."/>
            <person name="Dalman K."/>
            <person name="Deflorio G."/>
            <person name="van Diepen L.T."/>
            <person name="Dunand C."/>
            <person name="Duplessis S."/>
            <person name="Durling M."/>
            <person name="Gonthier P."/>
            <person name="Grimwood J."/>
            <person name="Fossdal C.G."/>
            <person name="Hansson D."/>
            <person name="Henrissat B."/>
            <person name="Hietala A."/>
            <person name="Himmelstrand K."/>
            <person name="Hoffmeister D."/>
            <person name="Hogberg N."/>
            <person name="James T.Y."/>
            <person name="Karlsson M."/>
            <person name="Kohler A."/>
            <person name="Kues U."/>
            <person name="Lee Y.H."/>
            <person name="Lin Y.C."/>
            <person name="Lind M."/>
            <person name="Lindquist E."/>
            <person name="Lombard V."/>
            <person name="Lucas S."/>
            <person name="Lunden K."/>
            <person name="Morin E."/>
            <person name="Murat C."/>
            <person name="Park J."/>
            <person name="Raffaello T."/>
            <person name="Rouze P."/>
            <person name="Salamov A."/>
            <person name="Schmutz J."/>
            <person name="Solheim H."/>
            <person name="Stahlberg J."/>
            <person name="Velez H."/>
            <person name="de Vries R.P."/>
            <person name="Wiebenga A."/>
            <person name="Woodward S."/>
            <person name="Yakovlev I."/>
            <person name="Garbelotto M."/>
            <person name="Martin F."/>
            <person name="Grigoriev I.V."/>
            <person name="Stenlid J."/>
        </authorList>
    </citation>
    <scope>NUCLEOTIDE SEQUENCE [LARGE SCALE GENOMIC DNA]</scope>
    <source>
        <strain evidence="1 2">TC 32-1</strain>
    </source>
</reference>
<dbReference type="GO" id="GO:0016020">
    <property type="term" value="C:membrane"/>
    <property type="evidence" value="ECO:0007669"/>
    <property type="project" value="InterPro"/>
</dbReference>
<proteinExistence type="predicted"/>
<evidence type="ECO:0000313" key="1">
    <source>
        <dbReference type="EMBL" id="ETW85152.1"/>
    </source>
</evidence>
<dbReference type="EMBL" id="KI925455">
    <property type="protein sequence ID" value="ETW85152.1"/>
    <property type="molecule type" value="Genomic_DNA"/>
</dbReference>
<gene>
    <name evidence="1" type="ORF">HETIRDRAFT_308980</name>
</gene>
<keyword evidence="2" id="KW-1185">Reference proteome</keyword>
<dbReference type="Gene3D" id="1.20.1300.10">
    <property type="entry name" value="Fumarate reductase/succinate dehydrogenase, transmembrane subunit"/>
    <property type="match status" value="1"/>
</dbReference>
<dbReference type="RefSeq" id="XP_009542031.1">
    <property type="nucleotide sequence ID" value="XM_009543736.1"/>
</dbReference>
<evidence type="ECO:0000313" key="2">
    <source>
        <dbReference type="Proteomes" id="UP000030671"/>
    </source>
</evidence>
<dbReference type="AlphaFoldDB" id="W4KH29"/>